<protein>
    <recommendedName>
        <fullName evidence="3">Antitoxin SocA-like Panacea domain-containing protein</fullName>
    </recommendedName>
</protein>
<evidence type="ECO:0000313" key="1">
    <source>
        <dbReference type="EMBL" id="EWY39506.1"/>
    </source>
</evidence>
<dbReference type="EMBL" id="AVFL01000012">
    <property type="protein sequence ID" value="EWY39506.1"/>
    <property type="molecule type" value="Genomic_DNA"/>
</dbReference>
<dbReference type="OrthoDB" id="9929445at2"/>
<dbReference type="STRING" id="1385369.N825_07235"/>
<reference evidence="1 2" key="1">
    <citation type="submission" date="2013-08" db="EMBL/GenBank/DDBJ databases">
        <title>The genome sequence of Skermanella stibiiresistens.</title>
        <authorList>
            <person name="Zhu W."/>
            <person name="Wang G."/>
        </authorList>
    </citation>
    <scope>NUCLEOTIDE SEQUENCE [LARGE SCALE GENOMIC DNA]</scope>
    <source>
        <strain evidence="1 2">SB22</strain>
    </source>
</reference>
<keyword evidence="2" id="KW-1185">Reference proteome</keyword>
<gene>
    <name evidence="1" type="ORF">N825_07235</name>
</gene>
<comment type="caution">
    <text evidence="1">The sequence shown here is derived from an EMBL/GenBank/DDBJ whole genome shotgun (WGS) entry which is preliminary data.</text>
</comment>
<organism evidence="1 2">
    <name type="scientific">Skermanella stibiiresistens SB22</name>
    <dbReference type="NCBI Taxonomy" id="1385369"/>
    <lineage>
        <taxon>Bacteria</taxon>
        <taxon>Pseudomonadati</taxon>
        <taxon>Pseudomonadota</taxon>
        <taxon>Alphaproteobacteria</taxon>
        <taxon>Rhodospirillales</taxon>
        <taxon>Azospirillaceae</taxon>
        <taxon>Skermanella</taxon>
    </lineage>
</organism>
<evidence type="ECO:0008006" key="3">
    <source>
        <dbReference type="Google" id="ProtNLM"/>
    </source>
</evidence>
<sequence>MLAALASVPDMEYQPVHLQKLLFLIDENCADAIGGKKFDFHPGDFGPVDMAIYDVAKELADLGLLKIKRLKPRFSNYSLTPQGLECGKLVLGKLPTDIVEYITDVVKWMRRSYFDQIVQAVCREYPEMNRDDARRMKAG</sequence>
<dbReference type="AlphaFoldDB" id="W9H3Z8"/>
<dbReference type="Proteomes" id="UP000019486">
    <property type="component" value="Unassembled WGS sequence"/>
</dbReference>
<evidence type="ECO:0000313" key="2">
    <source>
        <dbReference type="Proteomes" id="UP000019486"/>
    </source>
</evidence>
<dbReference type="RefSeq" id="WP_037454694.1">
    <property type="nucleotide sequence ID" value="NZ_AVFL01000012.1"/>
</dbReference>
<proteinExistence type="predicted"/>
<accession>W9H3Z8</accession>
<name>W9H3Z8_9PROT</name>